<dbReference type="SUPFAM" id="SSF53756">
    <property type="entry name" value="UDP-Glycosyltransferase/glycogen phosphorylase"/>
    <property type="match status" value="1"/>
</dbReference>
<evidence type="ECO:0000313" key="1">
    <source>
        <dbReference type="EMBL" id="NBG66555.1"/>
    </source>
</evidence>
<dbReference type="GO" id="GO:0016740">
    <property type="term" value="F:transferase activity"/>
    <property type="evidence" value="ECO:0007669"/>
    <property type="project" value="UniProtKB-KW"/>
</dbReference>
<keyword evidence="2" id="KW-1185">Reference proteome</keyword>
<dbReference type="AlphaFoldDB" id="A0A6N9NQ81"/>
<dbReference type="Proteomes" id="UP000470771">
    <property type="component" value="Unassembled WGS sequence"/>
</dbReference>
<keyword evidence="1" id="KW-0808">Transferase</keyword>
<dbReference type="RefSeq" id="WP_160633514.1">
    <property type="nucleotide sequence ID" value="NZ_WWNE01000008.1"/>
</dbReference>
<dbReference type="Gene3D" id="3.40.50.2000">
    <property type="entry name" value="Glycogen Phosphorylase B"/>
    <property type="match status" value="1"/>
</dbReference>
<dbReference type="Pfam" id="PF13528">
    <property type="entry name" value="Glyco_trans_1_3"/>
    <property type="match status" value="1"/>
</dbReference>
<reference evidence="1 2" key="1">
    <citation type="submission" date="2019-12" db="EMBL/GenBank/DDBJ databases">
        <authorList>
            <person name="Zhao J."/>
        </authorList>
    </citation>
    <scope>NUCLEOTIDE SEQUENCE [LARGE SCALE GENOMIC DNA]</scope>
    <source>
        <strain evidence="1 2">S-15</strain>
    </source>
</reference>
<comment type="caution">
    <text evidence="1">The sequence shown here is derived from an EMBL/GenBank/DDBJ whole genome shotgun (WGS) entry which is preliminary data.</text>
</comment>
<name>A0A6N9NQ81_9FLAO</name>
<evidence type="ECO:0000313" key="2">
    <source>
        <dbReference type="Proteomes" id="UP000470771"/>
    </source>
</evidence>
<gene>
    <name evidence="1" type="ORF">GQN54_10540</name>
</gene>
<proteinExistence type="predicted"/>
<sequence>MKILYAIQGTGNGHLSRAKEIIPYLKEKGELDLLVSGIQSDIPLPYEVKYVFKGMSFVFGKKGGIDYLNTYMKNHVNRFIAEVKSLPIEQYDIIINDFEPISAWAAHFKKKSCISLSNQCAVLSPNAPKPKKEDTLGKFMLNNYAPTTATYGFHFQSYSDNIYTPIVRQEVRDLKVSNLGHYTVYLPAYDDERIIKKLKLVTDVQFQVFTKHGKSTYQNENIHVQPINNEAFLKSMASCTGVLCAAGFGTPSEALFLKKKLMVIPMKAQYEQQCNAEALKLMGVPVIKELRKKHIPAILKWIMTDDFVEVNYPNQTKEIVDSIFENEFFKRDSYLNFIQTDQFKVGA</sequence>
<dbReference type="EMBL" id="WWNE01000008">
    <property type="protein sequence ID" value="NBG66555.1"/>
    <property type="molecule type" value="Genomic_DNA"/>
</dbReference>
<protein>
    <submittedName>
        <fullName evidence="1">Glycosyl transferase</fullName>
    </submittedName>
</protein>
<organism evidence="1 2">
    <name type="scientific">Acidiluteibacter ferrifornacis</name>
    <dbReference type="NCBI Taxonomy" id="2692424"/>
    <lineage>
        <taxon>Bacteria</taxon>
        <taxon>Pseudomonadati</taxon>
        <taxon>Bacteroidota</taxon>
        <taxon>Flavobacteriia</taxon>
        <taxon>Flavobacteriales</taxon>
        <taxon>Cryomorphaceae</taxon>
        <taxon>Acidiluteibacter</taxon>
    </lineage>
</organism>
<accession>A0A6N9NQ81</accession>